<dbReference type="GO" id="GO:0008033">
    <property type="term" value="P:tRNA processing"/>
    <property type="evidence" value="ECO:0007669"/>
    <property type="project" value="InterPro"/>
</dbReference>
<dbReference type="AlphaFoldDB" id="A0A1A0HCZ4"/>
<dbReference type="PROSITE" id="PS51687">
    <property type="entry name" value="SAM_MT_RNA_M5U"/>
    <property type="match status" value="1"/>
</dbReference>
<dbReference type="PROSITE" id="PS51622">
    <property type="entry name" value="SAM_MT_RNA_M5U_2"/>
    <property type="match status" value="1"/>
</dbReference>
<sequence>MSSEGEGLGLVPRSAYDDQCTDPEVKTVIKLPKAVPGDVSTALLKRHHDYYAEAELVSVSRAPVRKGLRNDKLIICEHFGQCSGCQLQMLPYENQLEFKLDIIKRAYKYFYPKLDCSKVEGFGLVVDSPMQFSYRTKLTPHTVVPKKFGMEFLPVPVGFNNAVLGNPIVDINHCPIATSPINAVIPELKKQLNDKLAAKLESKSKIKVAPDFILRDSIRINHATGEYTNVCLTQRNNVVTEKVKEFVFQFEANEFFQNNRSILPTFIDFISFHLSHVNFKHIVDAYCGSGFLGISLSSQLPKDGKVFGIEISKKSIEYAKHNAGINGIPMPEKMMFVSGNSDSIFTDGNFLGSGVHGSNSVVIMNPSRKGSTDEFIQQLVDFRPKAIIYVSCNVFTQARDLASLQTFADRLGVNYQVKTITGFDFYPQTKHVESVAVLELQE</sequence>
<dbReference type="STRING" id="869754.A0A1A0HCZ4"/>
<feature type="binding site" evidence="4">
    <location>
        <position position="365"/>
    </location>
    <ligand>
        <name>S-adenosyl-L-methionine</name>
        <dbReference type="ChEBI" id="CHEBI:59789"/>
    </ligand>
</feature>
<dbReference type="EMBL" id="LXTC01000002">
    <property type="protein sequence ID" value="OBA21808.1"/>
    <property type="molecule type" value="Genomic_DNA"/>
</dbReference>
<dbReference type="Proteomes" id="UP000092555">
    <property type="component" value="Unassembled WGS sequence"/>
</dbReference>
<keyword evidence="3 4" id="KW-0949">S-adenosyl-L-methionine</keyword>
<evidence type="ECO:0000256" key="4">
    <source>
        <dbReference type="PROSITE-ProRule" id="PRU01024"/>
    </source>
</evidence>
<name>A0A1A0HCZ4_9ASCO</name>
<gene>
    <name evidence="6" type="ORF">METBIDRAFT_10734</name>
</gene>
<organism evidence="6 7">
    <name type="scientific">Metschnikowia bicuspidata var. bicuspidata NRRL YB-4993</name>
    <dbReference type="NCBI Taxonomy" id="869754"/>
    <lineage>
        <taxon>Eukaryota</taxon>
        <taxon>Fungi</taxon>
        <taxon>Dikarya</taxon>
        <taxon>Ascomycota</taxon>
        <taxon>Saccharomycotina</taxon>
        <taxon>Pichiomycetes</taxon>
        <taxon>Metschnikowiaceae</taxon>
        <taxon>Metschnikowia</taxon>
    </lineage>
</organism>
<accession>A0A1A0HCZ4</accession>
<feature type="active site" description="Nucleophile" evidence="4">
    <location>
        <position position="392"/>
    </location>
</feature>
<dbReference type="Pfam" id="PF05958">
    <property type="entry name" value="tRNA_U5-meth_tr"/>
    <property type="match status" value="1"/>
</dbReference>
<dbReference type="InterPro" id="IPR029063">
    <property type="entry name" value="SAM-dependent_MTases_sf"/>
</dbReference>
<dbReference type="InterPro" id="IPR025795">
    <property type="entry name" value="tRNA_(uracil-5-)_MeTrfase"/>
</dbReference>
<keyword evidence="1 4" id="KW-0489">Methyltransferase</keyword>
<dbReference type="GO" id="GO:0030697">
    <property type="term" value="F:tRNA (uracil(54)-C5)-methyltransferase activity, S-adenosyl methionine-dependent"/>
    <property type="evidence" value="ECO:0007669"/>
    <property type="project" value="InterPro"/>
</dbReference>
<feature type="binding site" evidence="4">
    <location>
        <position position="257"/>
    </location>
    <ligand>
        <name>S-adenosyl-L-methionine</name>
        <dbReference type="ChEBI" id="CHEBI:59789"/>
    </ligand>
</feature>
<dbReference type="RefSeq" id="XP_018712304.1">
    <property type="nucleotide sequence ID" value="XM_018853840.1"/>
</dbReference>
<evidence type="ECO:0000256" key="1">
    <source>
        <dbReference type="ARBA" id="ARBA00022603"/>
    </source>
</evidence>
<dbReference type="InterPro" id="IPR030390">
    <property type="entry name" value="MeTrfase_TrmA_AS"/>
</dbReference>
<dbReference type="OrthoDB" id="10250660at2759"/>
<feature type="binding site" evidence="4">
    <location>
        <position position="310"/>
    </location>
    <ligand>
        <name>S-adenosyl-L-methionine</name>
        <dbReference type="ChEBI" id="CHEBI:59789"/>
    </ligand>
</feature>
<dbReference type="PANTHER" id="PTHR11061">
    <property type="entry name" value="RNA M5U METHYLTRANSFERASE"/>
    <property type="match status" value="1"/>
</dbReference>
<protein>
    <submittedName>
        <fullName evidence="6">S-adenosyl-L-methionine-dependent methyltransferase</fullName>
    </submittedName>
</protein>
<dbReference type="SUPFAM" id="SSF53335">
    <property type="entry name" value="S-adenosyl-L-methionine-dependent methyltransferases"/>
    <property type="match status" value="1"/>
</dbReference>
<dbReference type="PROSITE" id="PS01230">
    <property type="entry name" value="TRMA_1"/>
    <property type="match status" value="1"/>
</dbReference>
<feature type="binding site" evidence="4">
    <location>
        <position position="286"/>
    </location>
    <ligand>
        <name>S-adenosyl-L-methionine</name>
        <dbReference type="ChEBI" id="CHEBI:59789"/>
    </ligand>
</feature>
<comment type="similarity">
    <text evidence="4">Belongs to the class I-like SAM-binding methyltransferase superfamily. RNA M5U methyltransferase family.</text>
</comment>
<dbReference type="PANTHER" id="PTHR11061:SF30">
    <property type="entry name" value="TRNA (URACIL(54)-C(5))-METHYLTRANSFERASE"/>
    <property type="match status" value="1"/>
</dbReference>
<reference evidence="6 7" key="1">
    <citation type="submission" date="2016-05" db="EMBL/GenBank/DDBJ databases">
        <title>Comparative genomics of biotechnologically important yeasts.</title>
        <authorList>
            <consortium name="DOE Joint Genome Institute"/>
            <person name="Riley R."/>
            <person name="Haridas S."/>
            <person name="Wolfe K.H."/>
            <person name="Lopes M.R."/>
            <person name="Hittinger C.T."/>
            <person name="Goker M."/>
            <person name="Salamov A."/>
            <person name="Wisecaver J."/>
            <person name="Long T.M."/>
            <person name="Aerts A.L."/>
            <person name="Barry K."/>
            <person name="Choi C."/>
            <person name="Clum A."/>
            <person name="Coughlan A.Y."/>
            <person name="Deshpande S."/>
            <person name="Douglass A.P."/>
            <person name="Hanson S.J."/>
            <person name="Klenk H.-P."/>
            <person name="LaButti K."/>
            <person name="Lapidus A."/>
            <person name="Lindquist E."/>
            <person name="Lipzen A."/>
            <person name="Meier-kolthoff J.P."/>
            <person name="Ohm R.A."/>
            <person name="Otillar R.P."/>
            <person name="Pangilinan J."/>
            <person name="Peng Y."/>
            <person name="Rokas A."/>
            <person name="Rosa C.A."/>
            <person name="Scheuner C."/>
            <person name="Sibirny A.A."/>
            <person name="Slot J.C."/>
            <person name="Stielow J.B."/>
            <person name="Sun H."/>
            <person name="Kurtzman C.P."/>
            <person name="Blackwell M."/>
            <person name="Grigoriev I.V."/>
            <person name="Jeffries T.W."/>
        </authorList>
    </citation>
    <scope>NUCLEOTIDE SEQUENCE [LARGE SCALE GENOMIC DNA]</scope>
    <source>
        <strain evidence="6 7">NRRL YB-4993</strain>
    </source>
</reference>
<evidence type="ECO:0000313" key="6">
    <source>
        <dbReference type="EMBL" id="OBA21808.1"/>
    </source>
</evidence>
<dbReference type="GeneID" id="30026816"/>
<keyword evidence="7" id="KW-1185">Reference proteome</keyword>
<evidence type="ECO:0000256" key="2">
    <source>
        <dbReference type="ARBA" id="ARBA00022679"/>
    </source>
</evidence>
<keyword evidence="2 4" id="KW-0808">Transferase</keyword>
<evidence type="ECO:0000256" key="5">
    <source>
        <dbReference type="PROSITE-ProRule" id="PRU10015"/>
    </source>
</evidence>
<evidence type="ECO:0000313" key="7">
    <source>
        <dbReference type="Proteomes" id="UP000092555"/>
    </source>
</evidence>
<dbReference type="CDD" id="cd02440">
    <property type="entry name" value="AdoMet_MTases"/>
    <property type="match status" value="1"/>
</dbReference>
<dbReference type="Gene3D" id="3.40.50.150">
    <property type="entry name" value="Vaccinia Virus protein VP39"/>
    <property type="match status" value="2"/>
</dbReference>
<dbReference type="GO" id="GO:0032259">
    <property type="term" value="P:methylation"/>
    <property type="evidence" value="ECO:0007669"/>
    <property type="project" value="UniProtKB-KW"/>
</dbReference>
<feature type="active site" evidence="5">
    <location>
        <position position="392"/>
    </location>
</feature>
<evidence type="ECO:0000256" key="3">
    <source>
        <dbReference type="ARBA" id="ARBA00022691"/>
    </source>
</evidence>
<proteinExistence type="inferred from homology"/>
<comment type="caution">
    <text evidence="6">The sequence shown here is derived from an EMBL/GenBank/DDBJ whole genome shotgun (WGS) entry which is preliminary data.</text>
</comment>
<dbReference type="InterPro" id="IPR010280">
    <property type="entry name" value="U5_MeTrfase_fam"/>
</dbReference>